<dbReference type="PANTHER" id="PTHR11986:SF79">
    <property type="entry name" value="ACETYLORNITHINE AMINOTRANSFERASE, MITOCHONDRIAL"/>
    <property type="match status" value="1"/>
</dbReference>
<dbReference type="InterPro" id="IPR015424">
    <property type="entry name" value="PyrdxlP-dep_Trfase"/>
</dbReference>
<dbReference type="SUPFAM" id="SSF53383">
    <property type="entry name" value="PLP-dependent transferases"/>
    <property type="match status" value="1"/>
</dbReference>
<dbReference type="Gene3D" id="3.90.1150.10">
    <property type="entry name" value="Aspartate Aminotransferase, domain 1"/>
    <property type="match status" value="1"/>
</dbReference>
<evidence type="ECO:0000256" key="1">
    <source>
        <dbReference type="ARBA" id="ARBA00001933"/>
    </source>
</evidence>
<evidence type="ECO:0000256" key="5">
    <source>
        <dbReference type="RuleBase" id="RU003560"/>
    </source>
</evidence>
<evidence type="ECO:0000313" key="7">
    <source>
        <dbReference type="Proteomes" id="UP000632154"/>
    </source>
</evidence>
<comment type="similarity">
    <text evidence="5">Belongs to the class-III pyridoxal-phosphate-dependent aminotransferase family.</text>
</comment>
<dbReference type="Pfam" id="PF00202">
    <property type="entry name" value="Aminotran_3"/>
    <property type="match status" value="1"/>
</dbReference>
<comment type="cofactor">
    <cofactor evidence="1">
        <name>pyridoxal 5'-phosphate</name>
        <dbReference type="ChEBI" id="CHEBI:597326"/>
    </cofactor>
</comment>
<keyword evidence="4 5" id="KW-0663">Pyridoxal phosphate</keyword>
<protein>
    <submittedName>
        <fullName evidence="6">Aspartate aminotransferase family protein</fullName>
    </submittedName>
</protein>
<dbReference type="Gene3D" id="3.40.640.10">
    <property type="entry name" value="Type I PLP-dependent aspartate aminotransferase-like (Major domain)"/>
    <property type="match status" value="1"/>
</dbReference>
<evidence type="ECO:0000256" key="2">
    <source>
        <dbReference type="ARBA" id="ARBA00022576"/>
    </source>
</evidence>
<reference evidence="7" key="1">
    <citation type="journal article" date="2019" name="Int. J. Syst. Evol. Microbiol.">
        <title>The Global Catalogue of Microorganisms (GCM) 10K type strain sequencing project: providing services to taxonomists for standard genome sequencing and annotation.</title>
        <authorList>
            <consortium name="The Broad Institute Genomics Platform"/>
            <consortium name="The Broad Institute Genome Sequencing Center for Infectious Disease"/>
            <person name="Wu L."/>
            <person name="Ma J."/>
        </authorList>
    </citation>
    <scope>NUCLEOTIDE SEQUENCE [LARGE SCALE GENOMIC DNA]</scope>
    <source>
        <strain evidence="7">CGMCC 1.18439</strain>
    </source>
</reference>
<dbReference type="EMBL" id="BNAL01000005">
    <property type="protein sequence ID" value="GHF97462.1"/>
    <property type="molecule type" value="Genomic_DNA"/>
</dbReference>
<dbReference type="InterPro" id="IPR049704">
    <property type="entry name" value="Aminotrans_3_PPA_site"/>
</dbReference>
<organism evidence="6 7">
    <name type="scientific">Deinococcus piscis</name>
    <dbReference type="NCBI Taxonomy" id="394230"/>
    <lineage>
        <taxon>Bacteria</taxon>
        <taxon>Thermotogati</taxon>
        <taxon>Deinococcota</taxon>
        <taxon>Deinococci</taxon>
        <taxon>Deinococcales</taxon>
        <taxon>Deinococcaceae</taxon>
        <taxon>Deinococcus</taxon>
    </lineage>
</organism>
<gene>
    <name evidence="6" type="ORF">GCM10017783_06660</name>
</gene>
<comment type="caution">
    <text evidence="6">The sequence shown here is derived from an EMBL/GenBank/DDBJ whole genome shotgun (WGS) entry which is preliminary data.</text>
</comment>
<name>A0ABQ3K172_9DEIO</name>
<evidence type="ECO:0000313" key="6">
    <source>
        <dbReference type="EMBL" id="GHF97462.1"/>
    </source>
</evidence>
<dbReference type="InterPro" id="IPR050103">
    <property type="entry name" value="Class-III_PLP-dep_AT"/>
</dbReference>
<keyword evidence="7" id="KW-1185">Reference proteome</keyword>
<dbReference type="PANTHER" id="PTHR11986">
    <property type="entry name" value="AMINOTRANSFERASE CLASS III"/>
    <property type="match status" value="1"/>
</dbReference>
<dbReference type="RefSeq" id="WP_189642261.1">
    <property type="nucleotide sequence ID" value="NZ_BNAL01000005.1"/>
</dbReference>
<sequence length="486" mass="52311">MSALPTLIRAEDVLSERFTAGQARAMDLKYGNEELLYGLDLLGVAGPFSRLSPWELQDVNGERLIMAASYAATPFGEMHPDLTGFMTEFMQKNRAMTLPQQSVSPWRAALGANLVALLASQLPSHKDSQVFFCSSGTEAVEGALKFAKASRPSASYFISFRGAYHGKTYGSLSLTPNPEYQDIFRPLVPGALHSPYGDLEALRTLLRRVGPKNVAAIIVEPIQGEGGVIIPPAEFLPGIGELCREHGIICIADEIQTGLGRTGHWFESAAQGLDPDIITLAKPLGGGLSAVGATIARHGIYKKMLGGLSSKRHSNTFGGGALSMAVGLRSLELLVEQNLPERSRQLGAQGLERLNRIKGRYPGLLQDVRGQGLLLAMQFHPVVGTLPLPGAVKELAYEATAILAMRELHRSGVIANLSLSSKRTVRLSPALNMPEELFGELMDRVDDFADRNPSAGKLLTNTPPELLARLTAFAATKPKKRTPSDG</sequence>
<dbReference type="InterPro" id="IPR015422">
    <property type="entry name" value="PyrdxlP-dep_Trfase_small"/>
</dbReference>
<dbReference type="InterPro" id="IPR005814">
    <property type="entry name" value="Aminotrans_3"/>
</dbReference>
<keyword evidence="2 6" id="KW-0032">Aminotransferase</keyword>
<dbReference type="GO" id="GO:0008483">
    <property type="term" value="F:transaminase activity"/>
    <property type="evidence" value="ECO:0007669"/>
    <property type="project" value="UniProtKB-KW"/>
</dbReference>
<evidence type="ECO:0000256" key="4">
    <source>
        <dbReference type="ARBA" id="ARBA00022898"/>
    </source>
</evidence>
<dbReference type="PROSITE" id="PS00600">
    <property type="entry name" value="AA_TRANSFER_CLASS_3"/>
    <property type="match status" value="1"/>
</dbReference>
<keyword evidence="3" id="KW-0808">Transferase</keyword>
<evidence type="ECO:0000256" key="3">
    <source>
        <dbReference type="ARBA" id="ARBA00022679"/>
    </source>
</evidence>
<dbReference type="InterPro" id="IPR015421">
    <property type="entry name" value="PyrdxlP-dep_Trfase_major"/>
</dbReference>
<dbReference type="CDD" id="cd00610">
    <property type="entry name" value="OAT_like"/>
    <property type="match status" value="1"/>
</dbReference>
<accession>A0ABQ3K172</accession>
<proteinExistence type="inferred from homology"/>
<dbReference type="Proteomes" id="UP000632154">
    <property type="component" value="Unassembled WGS sequence"/>
</dbReference>